<dbReference type="EMBL" id="JPXS01000065">
    <property type="protein sequence ID" value="KGQ29682.1"/>
    <property type="molecule type" value="Genomic_DNA"/>
</dbReference>
<comment type="caution">
    <text evidence="3">The sequence shown here is derived from an EMBL/GenBank/DDBJ whole genome shotgun (WGS) entry which is preliminary data.</text>
</comment>
<feature type="chain" id="PRO_5001996954" description="Lipoprotein" evidence="2">
    <location>
        <begin position="19"/>
        <end position="159"/>
    </location>
</feature>
<evidence type="ECO:0000256" key="2">
    <source>
        <dbReference type="SAM" id="SignalP"/>
    </source>
</evidence>
<dbReference type="PROSITE" id="PS51257">
    <property type="entry name" value="PROKAR_LIPOPROTEIN"/>
    <property type="match status" value="1"/>
</dbReference>
<dbReference type="AlphaFoldDB" id="A0A0A2XFC6"/>
<evidence type="ECO:0008006" key="5">
    <source>
        <dbReference type="Google" id="ProtNLM"/>
    </source>
</evidence>
<name>A0A0A2XFC6_9PAST</name>
<keyword evidence="1" id="KW-0175">Coiled coil</keyword>
<dbReference type="RefSeq" id="WP_039084806.1">
    <property type="nucleotide sequence ID" value="NZ_CP103874.1"/>
</dbReference>
<evidence type="ECO:0000313" key="3">
    <source>
        <dbReference type="EMBL" id="KGQ29682.1"/>
    </source>
</evidence>
<keyword evidence="2" id="KW-0732">Signal</keyword>
<feature type="signal peptide" evidence="2">
    <location>
        <begin position="1"/>
        <end position="18"/>
    </location>
</feature>
<sequence length="159" mass="17533">MKQLKNLLLIGLFSLFLAACGDKTADMKADVDALQQTLNTVLKQENGSALIQQLESAQTAEDKTKAYAAIIDNYKMVVKSIGELKIKTEEVKKVQAQYDAGLKSFIDLMQQSSDYVTQQPTPEQIKAYTELQAKTTQSLSDAEKALADLKAQIEASQKK</sequence>
<dbReference type="Proteomes" id="UP000030526">
    <property type="component" value="Unassembled WGS sequence"/>
</dbReference>
<feature type="coiled-coil region" evidence="1">
    <location>
        <begin position="132"/>
        <end position="159"/>
    </location>
</feature>
<reference evidence="3 4" key="1">
    <citation type="submission" date="2014-08" db="EMBL/GenBank/DDBJ databases">
        <title>Chaperone-usher fimbriae in a diverse selection of Gallibacterium genomes.</title>
        <authorList>
            <person name="Kudirkiene E."/>
            <person name="Bager R.J."/>
            <person name="Johnson T.J."/>
            <person name="Bojesen A.M."/>
        </authorList>
    </citation>
    <scope>NUCLEOTIDE SEQUENCE [LARGE SCALE GENOMIC DNA]</scope>
    <source>
        <strain evidence="3 4">20558/3kl.</strain>
    </source>
</reference>
<evidence type="ECO:0000256" key="1">
    <source>
        <dbReference type="SAM" id="Coils"/>
    </source>
</evidence>
<protein>
    <recommendedName>
        <fullName evidence="5">Lipoprotein</fullName>
    </recommendedName>
</protein>
<gene>
    <name evidence="3" type="ORF">JP32_10660</name>
</gene>
<accession>A0A0A2XFC6</accession>
<proteinExistence type="predicted"/>
<evidence type="ECO:0000313" key="4">
    <source>
        <dbReference type="Proteomes" id="UP000030526"/>
    </source>
</evidence>
<organism evidence="3 4">
    <name type="scientific">Gallibacterium anatis</name>
    <dbReference type="NCBI Taxonomy" id="750"/>
    <lineage>
        <taxon>Bacteria</taxon>
        <taxon>Pseudomonadati</taxon>
        <taxon>Pseudomonadota</taxon>
        <taxon>Gammaproteobacteria</taxon>
        <taxon>Pasteurellales</taxon>
        <taxon>Pasteurellaceae</taxon>
        <taxon>Gallibacterium</taxon>
    </lineage>
</organism>